<keyword evidence="2" id="KW-1185">Reference proteome</keyword>
<evidence type="ECO:0000313" key="1">
    <source>
        <dbReference type="EMBL" id="CAK0784604.1"/>
    </source>
</evidence>
<sequence>MMLRDLAAFLGTSSTCAAYIAGLGWLARRNALGQHLCRKIMHIGNGLLFVHFWPTYSSQPAARFLCASVPALAAAHFVLVGMGVTEDEALLQSATVSMS</sequence>
<organism evidence="1 2">
    <name type="scientific">Coccomyxa viridis</name>
    <dbReference type="NCBI Taxonomy" id="1274662"/>
    <lineage>
        <taxon>Eukaryota</taxon>
        <taxon>Viridiplantae</taxon>
        <taxon>Chlorophyta</taxon>
        <taxon>core chlorophytes</taxon>
        <taxon>Trebouxiophyceae</taxon>
        <taxon>Trebouxiophyceae incertae sedis</taxon>
        <taxon>Coccomyxaceae</taxon>
        <taxon>Coccomyxa</taxon>
    </lineage>
</organism>
<reference evidence="1 2" key="1">
    <citation type="submission" date="2023-10" db="EMBL/GenBank/DDBJ databases">
        <authorList>
            <person name="Maclean D."/>
            <person name="Macfadyen A."/>
        </authorList>
    </citation>
    <scope>NUCLEOTIDE SEQUENCE [LARGE SCALE GENOMIC DNA]</scope>
</reference>
<evidence type="ECO:0000313" key="2">
    <source>
        <dbReference type="Proteomes" id="UP001314263"/>
    </source>
</evidence>
<accession>A0AAV1IB67</accession>
<name>A0AAV1IB67_9CHLO</name>
<dbReference type="Proteomes" id="UP001314263">
    <property type="component" value="Unassembled WGS sequence"/>
</dbReference>
<dbReference type="EMBL" id="CAUYUE010000010">
    <property type="protein sequence ID" value="CAK0784604.1"/>
    <property type="molecule type" value="Genomic_DNA"/>
</dbReference>
<dbReference type="AlphaFoldDB" id="A0AAV1IB67"/>
<proteinExistence type="predicted"/>
<protein>
    <submittedName>
        <fullName evidence="1">Uncharacterized protein</fullName>
    </submittedName>
</protein>
<gene>
    <name evidence="1" type="ORF">CVIRNUC_007808</name>
</gene>
<comment type="caution">
    <text evidence="1">The sequence shown here is derived from an EMBL/GenBank/DDBJ whole genome shotgun (WGS) entry which is preliminary data.</text>
</comment>